<dbReference type="InterPro" id="IPR018247">
    <property type="entry name" value="EF_Hand_1_Ca_BS"/>
</dbReference>
<dbReference type="STRING" id="35525.A0A162CAH6"/>
<evidence type="ECO:0000313" key="5">
    <source>
        <dbReference type="EMBL" id="KZS02921.1"/>
    </source>
</evidence>
<keyword evidence="3" id="KW-0106">Calcium</keyword>
<keyword evidence="2" id="KW-0677">Repeat</keyword>
<dbReference type="InterPro" id="IPR011992">
    <property type="entry name" value="EF-hand-dom_pair"/>
</dbReference>
<protein>
    <submittedName>
        <fullName evidence="5">A-type potassium channel modulatory protein</fullName>
    </submittedName>
</protein>
<evidence type="ECO:0000256" key="1">
    <source>
        <dbReference type="ARBA" id="ARBA00022723"/>
    </source>
</evidence>
<evidence type="ECO:0000259" key="4">
    <source>
        <dbReference type="PROSITE" id="PS50222"/>
    </source>
</evidence>
<comment type="caution">
    <text evidence="5">The sequence shown here is derived from an EMBL/GenBank/DDBJ whole genome shotgun (WGS) entry which is preliminary data.</text>
</comment>
<keyword evidence="1" id="KW-0479">Metal-binding</keyword>
<keyword evidence="5" id="KW-0407">Ion channel</keyword>
<evidence type="ECO:0000256" key="3">
    <source>
        <dbReference type="ARBA" id="ARBA00022837"/>
    </source>
</evidence>
<accession>A0A162CAH6</accession>
<dbReference type="PROSITE" id="PS50222">
    <property type="entry name" value="EF_HAND_2"/>
    <property type="match status" value="2"/>
</dbReference>
<dbReference type="AlphaFoldDB" id="A0A162CAH6"/>
<evidence type="ECO:0000313" key="6">
    <source>
        <dbReference type="Proteomes" id="UP000076858"/>
    </source>
</evidence>
<proteinExistence type="predicted"/>
<dbReference type="Pfam" id="PF13833">
    <property type="entry name" value="EF-hand_8"/>
    <property type="match status" value="1"/>
</dbReference>
<dbReference type="InterPro" id="IPR028846">
    <property type="entry name" value="Recoverin"/>
</dbReference>
<dbReference type="Pfam" id="PF13202">
    <property type="entry name" value="EF-hand_5"/>
    <property type="match status" value="1"/>
</dbReference>
<sequence>MPGSFSDSGSCDQASILDFTDVDLCKANGAKTGNGQEEKQVRLRLSLDEICHRTSFTRKEVRQFYRTLKQECPLGVVTEETLRDAYHRLFPNGNVGLYVKHVFRTLDTQGNGKITFTQLLVFLSTISKGTHLDRLKWIFRLYDLDGYVPIYDGAIQHSELLTLCCATHDLAGTPEKRIFHEIKKSGKDEMFSESEKERKSRQIKLWVDKVFRRWDLNQDGQVTLDEFLAIHLNDDLLETSFHSFDDL</sequence>
<evidence type="ECO:0000256" key="2">
    <source>
        <dbReference type="ARBA" id="ARBA00022737"/>
    </source>
</evidence>
<dbReference type="GO" id="GO:0005509">
    <property type="term" value="F:calcium ion binding"/>
    <property type="evidence" value="ECO:0007669"/>
    <property type="project" value="InterPro"/>
</dbReference>
<organism evidence="5 6">
    <name type="scientific">Daphnia magna</name>
    <dbReference type="NCBI Taxonomy" id="35525"/>
    <lineage>
        <taxon>Eukaryota</taxon>
        <taxon>Metazoa</taxon>
        <taxon>Ecdysozoa</taxon>
        <taxon>Arthropoda</taxon>
        <taxon>Crustacea</taxon>
        <taxon>Branchiopoda</taxon>
        <taxon>Diplostraca</taxon>
        <taxon>Cladocera</taxon>
        <taxon>Anomopoda</taxon>
        <taxon>Daphniidae</taxon>
        <taxon>Daphnia</taxon>
    </lineage>
</organism>
<reference evidence="5 6" key="1">
    <citation type="submission" date="2016-03" db="EMBL/GenBank/DDBJ databases">
        <title>EvidentialGene: Evidence-directed Construction of Genes on Genomes.</title>
        <authorList>
            <person name="Gilbert D.G."/>
            <person name="Choi J.-H."/>
            <person name="Mockaitis K."/>
            <person name="Colbourne J."/>
            <person name="Pfrender M."/>
        </authorList>
    </citation>
    <scope>NUCLEOTIDE SEQUENCE [LARGE SCALE GENOMIC DNA]</scope>
    <source>
        <strain evidence="5 6">Xinb3</strain>
        <tissue evidence="5">Complete organism</tissue>
    </source>
</reference>
<dbReference type="SMART" id="SM00054">
    <property type="entry name" value="EFh"/>
    <property type="match status" value="3"/>
</dbReference>
<dbReference type="PROSITE" id="PS00018">
    <property type="entry name" value="EF_HAND_1"/>
    <property type="match status" value="1"/>
</dbReference>
<feature type="domain" description="EF-hand" evidence="4">
    <location>
        <begin position="202"/>
        <end position="237"/>
    </location>
</feature>
<dbReference type="PANTHER" id="PTHR23055:SF167">
    <property type="entry name" value="EF-HAND DOMAIN-CONTAINING PROTEIN"/>
    <property type="match status" value="1"/>
</dbReference>
<gene>
    <name evidence="5" type="ORF">APZ42_034349</name>
</gene>
<dbReference type="SUPFAM" id="SSF47473">
    <property type="entry name" value="EF-hand"/>
    <property type="match status" value="1"/>
</dbReference>
<keyword evidence="5" id="KW-0813">Transport</keyword>
<feature type="domain" description="EF-hand" evidence="4">
    <location>
        <begin position="94"/>
        <end position="129"/>
    </location>
</feature>
<dbReference type="Gene3D" id="1.10.238.10">
    <property type="entry name" value="EF-hand"/>
    <property type="match status" value="1"/>
</dbReference>
<dbReference type="OrthoDB" id="191686at2759"/>
<dbReference type="CDD" id="cd00051">
    <property type="entry name" value="EFh"/>
    <property type="match status" value="2"/>
</dbReference>
<dbReference type="PRINTS" id="PR00450">
    <property type="entry name" value="RECOVERIN"/>
</dbReference>
<keyword evidence="6" id="KW-1185">Reference proteome</keyword>
<dbReference type="EMBL" id="LRGB01003375">
    <property type="protein sequence ID" value="KZS02921.1"/>
    <property type="molecule type" value="Genomic_DNA"/>
</dbReference>
<keyword evidence="5" id="KW-0406">Ion transport</keyword>
<dbReference type="Proteomes" id="UP000076858">
    <property type="component" value="Unassembled WGS sequence"/>
</dbReference>
<name>A0A162CAH6_9CRUS</name>
<dbReference type="GO" id="GO:0034220">
    <property type="term" value="P:monoatomic ion transmembrane transport"/>
    <property type="evidence" value="ECO:0007669"/>
    <property type="project" value="UniProtKB-KW"/>
</dbReference>
<dbReference type="InterPro" id="IPR002048">
    <property type="entry name" value="EF_hand_dom"/>
</dbReference>
<dbReference type="PANTHER" id="PTHR23055">
    <property type="entry name" value="CALCIUM BINDING PROTEINS"/>
    <property type="match status" value="1"/>
</dbReference>